<organism evidence="8 9">
    <name type="scientific">Nocardia iowensis</name>
    <dbReference type="NCBI Taxonomy" id="204891"/>
    <lineage>
        <taxon>Bacteria</taxon>
        <taxon>Bacillati</taxon>
        <taxon>Actinomycetota</taxon>
        <taxon>Actinomycetes</taxon>
        <taxon>Mycobacteriales</taxon>
        <taxon>Nocardiaceae</taxon>
        <taxon>Nocardia</taxon>
    </lineage>
</organism>
<dbReference type="RefSeq" id="WP_218477137.1">
    <property type="nucleotide sequence ID" value="NZ_BAABJN010000015.1"/>
</dbReference>
<evidence type="ECO:0000256" key="7">
    <source>
        <dbReference type="ARBA" id="ARBA00023291"/>
    </source>
</evidence>
<dbReference type="EMBL" id="CP078145">
    <property type="protein sequence ID" value="QXN94546.1"/>
    <property type="molecule type" value="Genomic_DNA"/>
</dbReference>
<sequence length="67" mass="6895">MEVAVDRELCVGHGVCESIAADLFAVGDDGTVQILRTEIPAELAAAAATAVAGCPTRALRLVTRNSQ</sequence>
<keyword evidence="2" id="KW-0813">Transport</keyword>
<evidence type="ECO:0000256" key="5">
    <source>
        <dbReference type="ARBA" id="ARBA00023004"/>
    </source>
</evidence>
<evidence type="ECO:0000256" key="4">
    <source>
        <dbReference type="ARBA" id="ARBA00022982"/>
    </source>
</evidence>
<protein>
    <submittedName>
        <fullName evidence="8">Ferredoxin</fullName>
    </submittedName>
</protein>
<keyword evidence="5" id="KW-0408">Iron</keyword>
<dbReference type="Proteomes" id="UP000694257">
    <property type="component" value="Chromosome"/>
</dbReference>
<evidence type="ECO:0000256" key="1">
    <source>
        <dbReference type="ARBA" id="ARBA00001927"/>
    </source>
</evidence>
<keyword evidence="4" id="KW-0249">Electron transport</keyword>
<dbReference type="InterPro" id="IPR051269">
    <property type="entry name" value="Fe-S_cluster_ET"/>
</dbReference>
<evidence type="ECO:0000256" key="2">
    <source>
        <dbReference type="ARBA" id="ARBA00022448"/>
    </source>
</evidence>
<evidence type="ECO:0000313" key="8">
    <source>
        <dbReference type="EMBL" id="QXN94546.1"/>
    </source>
</evidence>
<accession>A0ABX8S3S0</accession>
<dbReference type="PANTHER" id="PTHR36923:SF3">
    <property type="entry name" value="FERREDOXIN"/>
    <property type="match status" value="1"/>
</dbReference>
<keyword evidence="6" id="KW-0411">Iron-sulfur</keyword>
<name>A0ABX8S3S0_NOCIO</name>
<gene>
    <name evidence="8" type="ORF">KV110_16735</name>
</gene>
<dbReference type="Pfam" id="PF13459">
    <property type="entry name" value="Fer4_15"/>
    <property type="match status" value="1"/>
</dbReference>
<keyword evidence="3" id="KW-0479">Metal-binding</keyword>
<evidence type="ECO:0000256" key="3">
    <source>
        <dbReference type="ARBA" id="ARBA00022723"/>
    </source>
</evidence>
<proteinExistence type="predicted"/>
<dbReference type="PANTHER" id="PTHR36923">
    <property type="entry name" value="FERREDOXIN"/>
    <property type="match status" value="1"/>
</dbReference>
<comment type="cofactor">
    <cofactor evidence="1">
        <name>[3Fe-4S] cluster</name>
        <dbReference type="ChEBI" id="CHEBI:21137"/>
    </cofactor>
</comment>
<reference evidence="8 9" key="1">
    <citation type="submission" date="2021-07" db="EMBL/GenBank/DDBJ databases">
        <title>Whole Genome Sequence of Nocardia Iowensis.</title>
        <authorList>
            <person name="Lamm A."/>
            <person name="Collins-Fairclough A.M."/>
            <person name="Bunk B."/>
            <person name="Sproer C."/>
        </authorList>
    </citation>
    <scope>NUCLEOTIDE SEQUENCE [LARGE SCALE GENOMIC DNA]</scope>
    <source>
        <strain evidence="8 9">NRRL 5646</strain>
    </source>
</reference>
<evidence type="ECO:0000256" key="6">
    <source>
        <dbReference type="ARBA" id="ARBA00023014"/>
    </source>
</evidence>
<keyword evidence="7" id="KW-0003">3Fe-4S</keyword>
<evidence type="ECO:0000313" key="9">
    <source>
        <dbReference type="Proteomes" id="UP000694257"/>
    </source>
</evidence>
<keyword evidence="9" id="KW-1185">Reference proteome</keyword>